<reference evidence="1 2" key="1">
    <citation type="journal article" date="2022" name="New Phytol.">
        <title>Ecological generalism drives hyperdiversity of secondary metabolite gene clusters in xylarialean endophytes.</title>
        <authorList>
            <person name="Franco M.E.E."/>
            <person name="Wisecaver J.H."/>
            <person name="Arnold A.E."/>
            <person name="Ju Y.M."/>
            <person name="Slot J.C."/>
            <person name="Ahrendt S."/>
            <person name="Moore L.P."/>
            <person name="Eastman K.E."/>
            <person name="Scott K."/>
            <person name="Konkel Z."/>
            <person name="Mondo S.J."/>
            <person name="Kuo A."/>
            <person name="Hayes R.D."/>
            <person name="Haridas S."/>
            <person name="Andreopoulos B."/>
            <person name="Riley R."/>
            <person name="LaButti K."/>
            <person name="Pangilinan J."/>
            <person name="Lipzen A."/>
            <person name="Amirebrahimi M."/>
            <person name="Yan J."/>
            <person name="Adam C."/>
            <person name="Keymanesh K."/>
            <person name="Ng V."/>
            <person name="Louie K."/>
            <person name="Northen T."/>
            <person name="Drula E."/>
            <person name="Henrissat B."/>
            <person name="Hsieh H.M."/>
            <person name="Youens-Clark K."/>
            <person name="Lutzoni F."/>
            <person name="Miadlikowska J."/>
            <person name="Eastwood D.C."/>
            <person name="Hamelin R.C."/>
            <person name="Grigoriev I.V."/>
            <person name="U'Ren J.M."/>
        </authorList>
    </citation>
    <scope>NUCLEOTIDE SEQUENCE [LARGE SCALE GENOMIC DNA]</scope>
    <source>
        <strain evidence="1 2">CBS 119005</strain>
    </source>
</reference>
<dbReference type="Proteomes" id="UP001497700">
    <property type="component" value="Unassembled WGS sequence"/>
</dbReference>
<proteinExistence type="predicted"/>
<sequence>MAKFVLPESATGLRVVSDSRLDLRPEAEIVQELRSFRPITSEKNVWAFWDKSLDSMCPSYRCTVINWVRKLGSSWTVRIVDLTEGSPNNVYNYVGKDWFPDCFVNRTMDGRHAAQHAADLVRLPLLFEYGGVWMDVGNMLHTHLDPLFWDHLTAPDSTYEMAVWIITGQIRKQWGSFGNYMVAARKGCVFIENWHNCYKELWKGRTNANGFHKLPLVEDIGLAEGMADWNFQDKIREMSDYVAQMLIGDRTRNLLDVSTGWNGREFWENKVFMVEGILNGVLGAIKTDFDGAKQVDLFTTPLDDPDVEKRQAAEAFVIEMLEKSHMYKVYHNSAGGLPALGDLVKKEGFRDADHRPGTFGEMYRYGTVHWESARGVDRLIPPPSDEELIRATPTTPATHAEVRVKGPLSEY</sequence>
<keyword evidence="2" id="KW-1185">Reference proteome</keyword>
<organism evidence="1 2">
    <name type="scientific">Hypoxylon rubiginosum</name>
    <dbReference type="NCBI Taxonomy" id="110542"/>
    <lineage>
        <taxon>Eukaryota</taxon>
        <taxon>Fungi</taxon>
        <taxon>Dikarya</taxon>
        <taxon>Ascomycota</taxon>
        <taxon>Pezizomycotina</taxon>
        <taxon>Sordariomycetes</taxon>
        <taxon>Xylariomycetidae</taxon>
        <taxon>Xylariales</taxon>
        <taxon>Hypoxylaceae</taxon>
        <taxon>Hypoxylon</taxon>
    </lineage>
</organism>
<name>A0ACB9YHM7_9PEZI</name>
<dbReference type="EMBL" id="MU393673">
    <property type="protein sequence ID" value="KAI4858924.1"/>
    <property type="molecule type" value="Genomic_DNA"/>
</dbReference>
<evidence type="ECO:0000313" key="2">
    <source>
        <dbReference type="Proteomes" id="UP001497700"/>
    </source>
</evidence>
<evidence type="ECO:0000313" key="1">
    <source>
        <dbReference type="EMBL" id="KAI4858924.1"/>
    </source>
</evidence>
<protein>
    <submittedName>
        <fullName evidence="1">Uncharacterized protein</fullName>
    </submittedName>
</protein>
<gene>
    <name evidence="1" type="ORF">F4820DRAFT_454388</name>
</gene>
<accession>A0ACB9YHM7</accession>
<comment type="caution">
    <text evidence="1">The sequence shown here is derived from an EMBL/GenBank/DDBJ whole genome shotgun (WGS) entry which is preliminary data.</text>
</comment>